<dbReference type="PROSITE" id="PS00908">
    <property type="entry name" value="MR_MLE_1"/>
    <property type="match status" value="1"/>
</dbReference>
<dbReference type="GO" id="GO:0018838">
    <property type="term" value="F:mandelate racemase activity"/>
    <property type="evidence" value="ECO:0007669"/>
    <property type="project" value="UniProtKB-EC"/>
</dbReference>
<dbReference type="GO" id="GO:0016836">
    <property type="term" value="F:hydro-lyase activity"/>
    <property type="evidence" value="ECO:0007669"/>
    <property type="project" value="TreeGrafter"/>
</dbReference>
<dbReference type="Gene3D" id="3.30.390.10">
    <property type="entry name" value="Enolase-like, N-terminal domain"/>
    <property type="match status" value="1"/>
</dbReference>
<dbReference type="InterPro" id="IPR013341">
    <property type="entry name" value="Mandelate_racemase_N_dom"/>
</dbReference>
<dbReference type="Pfam" id="PF13378">
    <property type="entry name" value="MR_MLE_C"/>
    <property type="match status" value="1"/>
</dbReference>
<dbReference type="InterPro" id="IPR029065">
    <property type="entry name" value="Enolase_C-like"/>
</dbReference>
<evidence type="ECO:0000313" key="5">
    <source>
        <dbReference type="EMBL" id="MBB3903216.1"/>
    </source>
</evidence>
<dbReference type="SUPFAM" id="SSF54826">
    <property type="entry name" value="Enolase N-terminal domain-like"/>
    <property type="match status" value="1"/>
</dbReference>
<dbReference type="GO" id="GO:0016052">
    <property type="term" value="P:carbohydrate catabolic process"/>
    <property type="evidence" value="ECO:0007669"/>
    <property type="project" value="TreeGrafter"/>
</dbReference>
<gene>
    <name evidence="5" type="ORF">GGR33_002718</name>
</gene>
<dbReference type="RefSeq" id="WP_183505910.1">
    <property type="nucleotide sequence ID" value="NZ_BSPG01000031.1"/>
</dbReference>
<dbReference type="InterPro" id="IPR018110">
    <property type="entry name" value="Mandel_Rmase/mucon_lact_enz_CS"/>
</dbReference>
<dbReference type="GO" id="GO:0000287">
    <property type="term" value="F:magnesium ion binding"/>
    <property type="evidence" value="ECO:0007669"/>
    <property type="project" value="TreeGrafter"/>
</dbReference>
<reference evidence="5 6" key="1">
    <citation type="submission" date="2020-08" db="EMBL/GenBank/DDBJ databases">
        <title>Genomic Encyclopedia of Type Strains, Phase IV (KMG-IV): sequencing the most valuable type-strain genomes for metagenomic binning, comparative biology and taxonomic classification.</title>
        <authorList>
            <person name="Goeker M."/>
        </authorList>
    </citation>
    <scope>NUCLEOTIDE SEQUENCE [LARGE SCALE GENOMIC DNA]</scope>
    <source>
        <strain evidence="5 6">DSM 24105</strain>
    </source>
</reference>
<dbReference type="Gene3D" id="3.20.20.120">
    <property type="entry name" value="Enolase-like C-terminal domain"/>
    <property type="match status" value="1"/>
</dbReference>
<dbReference type="PANTHER" id="PTHR13794">
    <property type="entry name" value="ENOLASE SUPERFAMILY, MANDELATE RACEMASE"/>
    <property type="match status" value="1"/>
</dbReference>
<evidence type="ECO:0000259" key="4">
    <source>
        <dbReference type="SMART" id="SM00922"/>
    </source>
</evidence>
<dbReference type="InterPro" id="IPR029017">
    <property type="entry name" value="Enolase-like_N"/>
</dbReference>
<keyword evidence="3" id="KW-0460">Magnesium</keyword>
<dbReference type="InterPro" id="IPR013342">
    <property type="entry name" value="Mandelate_racemase_C"/>
</dbReference>
<evidence type="ECO:0000256" key="1">
    <source>
        <dbReference type="ARBA" id="ARBA00001946"/>
    </source>
</evidence>
<comment type="caution">
    <text evidence="5">The sequence shown here is derived from an EMBL/GenBank/DDBJ whole genome shotgun (WGS) entry which is preliminary data.</text>
</comment>
<dbReference type="SUPFAM" id="SSF51604">
    <property type="entry name" value="Enolase C-terminal domain-like"/>
    <property type="match status" value="1"/>
</dbReference>
<dbReference type="EMBL" id="JACIDN010000004">
    <property type="protein sequence ID" value="MBB3903216.1"/>
    <property type="molecule type" value="Genomic_DNA"/>
</dbReference>
<proteinExistence type="predicted"/>
<keyword evidence="5" id="KW-0413">Isomerase</keyword>
<dbReference type="PROSITE" id="PS00909">
    <property type="entry name" value="MR_MLE_2"/>
    <property type="match status" value="1"/>
</dbReference>
<dbReference type="InterPro" id="IPR036849">
    <property type="entry name" value="Enolase-like_C_sf"/>
</dbReference>
<evidence type="ECO:0000256" key="2">
    <source>
        <dbReference type="ARBA" id="ARBA00022723"/>
    </source>
</evidence>
<name>A0A7W6F7L4_9HYPH</name>
<protein>
    <submittedName>
        <fullName evidence="5">Mandelate racemase</fullName>
        <ecNumber evidence="5">5.1.2.2</ecNumber>
    </submittedName>
</protein>
<accession>A0A7W6F7L4</accession>
<keyword evidence="2" id="KW-0479">Metal-binding</keyword>
<evidence type="ECO:0000313" key="6">
    <source>
        <dbReference type="Proteomes" id="UP000517759"/>
    </source>
</evidence>
<dbReference type="AlphaFoldDB" id="A0A7W6F7L4"/>
<dbReference type="SMART" id="SM00922">
    <property type="entry name" value="MR_MLE"/>
    <property type="match status" value="1"/>
</dbReference>
<comment type="cofactor">
    <cofactor evidence="1">
        <name>Mg(2+)</name>
        <dbReference type="ChEBI" id="CHEBI:18420"/>
    </cofactor>
</comment>
<dbReference type="SFLD" id="SFLDS00001">
    <property type="entry name" value="Enolase"/>
    <property type="match status" value="1"/>
</dbReference>
<dbReference type="GO" id="GO:0009063">
    <property type="term" value="P:amino acid catabolic process"/>
    <property type="evidence" value="ECO:0007669"/>
    <property type="project" value="InterPro"/>
</dbReference>
<dbReference type="PANTHER" id="PTHR13794:SF58">
    <property type="entry name" value="MITOCHONDRIAL ENOLASE SUPERFAMILY MEMBER 1"/>
    <property type="match status" value="1"/>
</dbReference>
<organism evidence="5 6">
    <name type="scientific">Methylobacterium brachythecii</name>
    <dbReference type="NCBI Taxonomy" id="1176177"/>
    <lineage>
        <taxon>Bacteria</taxon>
        <taxon>Pseudomonadati</taxon>
        <taxon>Pseudomonadota</taxon>
        <taxon>Alphaproteobacteria</taxon>
        <taxon>Hyphomicrobiales</taxon>
        <taxon>Methylobacteriaceae</taxon>
        <taxon>Methylobacterium</taxon>
    </lineage>
</organism>
<dbReference type="InterPro" id="IPR046945">
    <property type="entry name" value="RHMD-like"/>
</dbReference>
<evidence type="ECO:0000256" key="3">
    <source>
        <dbReference type="ARBA" id="ARBA00022842"/>
    </source>
</evidence>
<dbReference type="Pfam" id="PF02746">
    <property type="entry name" value="MR_MLE_N"/>
    <property type="match status" value="1"/>
</dbReference>
<dbReference type="SFLD" id="SFLDG00179">
    <property type="entry name" value="mandelate_racemase"/>
    <property type="match status" value="1"/>
</dbReference>
<dbReference type="EC" id="5.1.2.2" evidence="5"/>
<dbReference type="Proteomes" id="UP000517759">
    <property type="component" value="Unassembled WGS sequence"/>
</dbReference>
<feature type="domain" description="Mandelate racemase/muconate lactonizing enzyme C-terminal" evidence="4">
    <location>
        <begin position="161"/>
        <end position="257"/>
    </location>
</feature>
<sequence length="374" mass="39903">MSQAPAHAADRAADSSPHGVVIRRSRVRAVKAPLSSPLRTATGTMTSAPLVLVDIETEGGAIGHGYAFAYTPVVLPGLTQLLRDLLPLLEGVELAPVRIMESLRARFVLLGSRGLLDMALAAIDVALWDAHAKVLDRPLVRLLGATAKPLRAYASFGMDGQEESVRLAARAADQGFTAVKIKIGYPTLAEDVAVVRAVKRAIGNVDLLVDYNQSLTLPEALRRCRALDGEGLGWIEEPVRYDDLRGHAQITAEIGTAIQTGENLWGPRDLGEYVRAGASDLMMPDLVKIGGVTGWLGASALCHAHGVPVSNHFFREASAHLMCATPTAHFVEYFGLADPILARTLPVQDGHVRPSEEPGLGISWNEAAIAEFAA</sequence>